<name>A0AA35RHV0_GEOBA</name>
<evidence type="ECO:0000313" key="1">
    <source>
        <dbReference type="EMBL" id="CAI8011789.1"/>
    </source>
</evidence>
<comment type="caution">
    <text evidence="1">The sequence shown here is derived from an EMBL/GenBank/DDBJ whole genome shotgun (WGS) entry which is preliminary data.</text>
</comment>
<dbReference type="Proteomes" id="UP001174909">
    <property type="component" value="Unassembled WGS sequence"/>
</dbReference>
<proteinExistence type="predicted"/>
<accession>A0AA35RHV0</accession>
<reference evidence="1" key="1">
    <citation type="submission" date="2023-03" db="EMBL/GenBank/DDBJ databases">
        <authorList>
            <person name="Steffen K."/>
            <person name="Cardenas P."/>
        </authorList>
    </citation>
    <scope>NUCLEOTIDE SEQUENCE</scope>
</reference>
<keyword evidence="2" id="KW-1185">Reference proteome</keyword>
<gene>
    <name evidence="1" type="ORF">GBAR_LOCUS7559</name>
</gene>
<dbReference type="AlphaFoldDB" id="A0AA35RHV0"/>
<dbReference type="EMBL" id="CASHTH010001125">
    <property type="protein sequence ID" value="CAI8011789.1"/>
    <property type="molecule type" value="Genomic_DNA"/>
</dbReference>
<evidence type="ECO:0000313" key="2">
    <source>
        <dbReference type="Proteomes" id="UP001174909"/>
    </source>
</evidence>
<sequence>MRSAFQLRRILGRNRVYSKTPLESHRDGICVDTHCANLLNPVGVTSIDTLQCAS</sequence>
<protein>
    <submittedName>
        <fullName evidence="1">Uncharacterized protein</fullName>
    </submittedName>
</protein>
<organism evidence="1 2">
    <name type="scientific">Geodia barretti</name>
    <name type="common">Barrett's horny sponge</name>
    <dbReference type="NCBI Taxonomy" id="519541"/>
    <lineage>
        <taxon>Eukaryota</taxon>
        <taxon>Metazoa</taxon>
        <taxon>Porifera</taxon>
        <taxon>Demospongiae</taxon>
        <taxon>Heteroscleromorpha</taxon>
        <taxon>Tetractinellida</taxon>
        <taxon>Astrophorina</taxon>
        <taxon>Geodiidae</taxon>
        <taxon>Geodia</taxon>
    </lineage>
</organism>